<evidence type="ECO:0000313" key="5">
    <source>
        <dbReference type="Proteomes" id="UP000293589"/>
    </source>
</evidence>
<evidence type="ECO:0000256" key="1">
    <source>
        <dbReference type="ARBA" id="ARBA00022679"/>
    </source>
</evidence>
<dbReference type="Proteomes" id="UP000293589">
    <property type="component" value="Chromosome"/>
</dbReference>
<protein>
    <recommendedName>
        <fullName evidence="3">Carbohydrate kinase PfkB domain-containing protein</fullName>
    </recommendedName>
</protein>
<dbReference type="PRINTS" id="PR00990">
    <property type="entry name" value="RIBOKINASE"/>
</dbReference>
<dbReference type="InterPro" id="IPR002139">
    <property type="entry name" value="Ribo/fructo_kinase"/>
</dbReference>
<reference evidence="4 5" key="1">
    <citation type="submission" date="2019-01" db="EMBL/GenBank/DDBJ databases">
        <title>Complete genome sequence of Bifidobacterium gallinarum CACC 514.</title>
        <authorList>
            <person name="Jung M."/>
        </authorList>
    </citation>
    <scope>NUCLEOTIDE SEQUENCE [LARGE SCALE GENOMIC DNA]</scope>
    <source>
        <strain evidence="4 5">CACC 514</strain>
    </source>
</reference>
<dbReference type="AlphaFoldDB" id="A0A4V0YB14"/>
<keyword evidence="2" id="KW-0418">Kinase</keyword>
<dbReference type="Gene3D" id="3.40.1190.20">
    <property type="match status" value="1"/>
</dbReference>
<proteinExistence type="predicted"/>
<name>A0A4V0YB14_9BIFI</name>
<sequence length="328" mass="34154">MNGTRRADSPGRVVSFGQIIVDLTIRVERVPQPGEDVYGDRAGVAVGAGFNALYAVRRMGVDAVYAGALGTGPWADRIRAALEREGIAHGGVTDREDDNGLCIALTDADAERTFVSVRGAETRLGPHGFDNVAVGAGDVAIFSGYTLIHRSAEALLAFMRRTAGHDFPAVFDTSPVIGQITDAQLDELVSYRPIWTCNEREGGILAERLGLGRTAPQTDNGGLCAALCEALRAPVVLRAGSGGAWVGSEDGTVEPVPGFPVTAVDTNGAGDCHTGVICAELCRGADLVRAVRLANAAAAIAVTRHGPATCPTRGEAEALIARADEGRR</sequence>
<dbReference type="GO" id="GO:0006796">
    <property type="term" value="P:phosphate-containing compound metabolic process"/>
    <property type="evidence" value="ECO:0007669"/>
    <property type="project" value="UniProtKB-ARBA"/>
</dbReference>
<gene>
    <name evidence="4" type="ORF">ESN35_03905</name>
</gene>
<organism evidence="4 5">
    <name type="scientific">Bifidobacterium pullorum subsp. gallinarum</name>
    <dbReference type="NCBI Taxonomy" id="78344"/>
    <lineage>
        <taxon>Bacteria</taxon>
        <taxon>Bacillati</taxon>
        <taxon>Actinomycetota</taxon>
        <taxon>Actinomycetes</taxon>
        <taxon>Bifidobacteriales</taxon>
        <taxon>Bifidobacteriaceae</taxon>
        <taxon>Bifidobacterium</taxon>
    </lineage>
</organism>
<dbReference type="KEGG" id="bgx:ESN35_03905"/>
<dbReference type="SUPFAM" id="SSF53613">
    <property type="entry name" value="Ribokinase-like"/>
    <property type="match status" value="1"/>
</dbReference>
<dbReference type="GO" id="GO:0005829">
    <property type="term" value="C:cytosol"/>
    <property type="evidence" value="ECO:0007669"/>
    <property type="project" value="TreeGrafter"/>
</dbReference>
<feature type="domain" description="Carbohydrate kinase PfkB" evidence="3">
    <location>
        <begin position="12"/>
        <end position="310"/>
    </location>
</feature>
<evidence type="ECO:0000259" key="3">
    <source>
        <dbReference type="Pfam" id="PF00294"/>
    </source>
</evidence>
<dbReference type="InterPro" id="IPR011611">
    <property type="entry name" value="PfkB_dom"/>
</dbReference>
<dbReference type="InterPro" id="IPR029056">
    <property type="entry name" value="Ribokinase-like"/>
</dbReference>
<dbReference type="PANTHER" id="PTHR10584:SF166">
    <property type="entry name" value="RIBOKINASE"/>
    <property type="match status" value="1"/>
</dbReference>
<keyword evidence="1" id="KW-0808">Transferase</keyword>
<accession>A0A4V0YB14</accession>
<dbReference type="EMBL" id="CP035464">
    <property type="protein sequence ID" value="QAY32662.1"/>
    <property type="molecule type" value="Genomic_DNA"/>
</dbReference>
<dbReference type="RefSeq" id="WP_129237139.1">
    <property type="nucleotide sequence ID" value="NZ_CP035464.1"/>
</dbReference>
<dbReference type="GO" id="GO:0016301">
    <property type="term" value="F:kinase activity"/>
    <property type="evidence" value="ECO:0007669"/>
    <property type="project" value="UniProtKB-KW"/>
</dbReference>
<evidence type="ECO:0000256" key="2">
    <source>
        <dbReference type="ARBA" id="ARBA00022777"/>
    </source>
</evidence>
<dbReference type="PANTHER" id="PTHR10584">
    <property type="entry name" value="SUGAR KINASE"/>
    <property type="match status" value="1"/>
</dbReference>
<evidence type="ECO:0000313" key="4">
    <source>
        <dbReference type="EMBL" id="QAY32662.1"/>
    </source>
</evidence>
<dbReference type="Pfam" id="PF00294">
    <property type="entry name" value="PfkB"/>
    <property type="match status" value="1"/>
</dbReference>